<gene>
    <name evidence="1" type="ORF">EHF33_13815</name>
</gene>
<dbReference type="GO" id="GO:0004497">
    <property type="term" value="F:monooxygenase activity"/>
    <property type="evidence" value="ECO:0007669"/>
    <property type="project" value="UniProtKB-KW"/>
</dbReference>
<dbReference type="InterPro" id="IPR011008">
    <property type="entry name" value="Dimeric_a/b-barrel"/>
</dbReference>
<evidence type="ECO:0000313" key="2">
    <source>
        <dbReference type="Proteomes" id="UP000276417"/>
    </source>
</evidence>
<sequence length="103" mass="11750">MMSTSVFIRHVTQPGERETVHSIWERHMAPNITTNGDHEAYFYCFDDNNQDVIVVYQQYTNAESAASFLQTPAYLAYLQEVEPYLMGPAEVTAASPIWVKKTS</sequence>
<dbReference type="OrthoDB" id="3695636at2"/>
<dbReference type="SUPFAM" id="SSF54909">
    <property type="entry name" value="Dimeric alpha+beta barrel"/>
    <property type="match status" value="1"/>
</dbReference>
<proteinExistence type="predicted"/>
<dbReference type="AlphaFoldDB" id="A0A3G8YF91"/>
<keyword evidence="1" id="KW-0503">Monooxygenase</keyword>
<protein>
    <submittedName>
        <fullName evidence="1">Antibiotic biosynthesis monooxygenase</fullName>
    </submittedName>
</protein>
<dbReference type="EMBL" id="CP034184">
    <property type="protein sequence ID" value="AZI43999.1"/>
    <property type="molecule type" value="Genomic_DNA"/>
</dbReference>
<evidence type="ECO:0000313" key="1">
    <source>
        <dbReference type="EMBL" id="AZI43999.1"/>
    </source>
</evidence>
<organism evidence="1 2">
    <name type="scientific">Deinococcus psychrotolerans</name>
    <dbReference type="NCBI Taxonomy" id="2489213"/>
    <lineage>
        <taxon>Bacteria</taxon>
        <taxon>Thermotogati</taxon>
        <taxon>Deinococcota</taxon>
        <taxon>Deinococci</taxon>
        <taxon>Deinococcales</taxon>
        <taxon>Deinococcaceae</taxon>
        <taxon>Deinococcus</taxon>
    </lineage>
</organism>
<dbReference type="KEGG" id="dph:EHF33_13815"/>
<dbReference type="Gene3D" id="3.30.70.100">
    <property type="match status" value="1"/>
</dbReference>
<accession>A0A3G8YF91</accession>
<reference evidence="1 2" key="1">
    <citation type="submission" date="2018-11" db="EMBL/GenBank/DDBJ databases">
        <title>Deinococcus shelandsis sp. nov., isolated from South Shetland Islands soil of Antarctica.</title>
        <authorList>
            <person name="Tian J."/>
        </authorList>
    </citation>
    <scope>NUCLEOTIDE SEQUENCE [LARGE SCALE GENOMIC DNA]</scope>
    <source>
        <strain evidence="1 2">S14-83T</strain>
    </source>
</reference>
<dbReference type="Proteomes" id="UP000276417">
    <property type="component" value="Chromosome 2"/>
</dbReference>
<name>A0A3G8YF91_9DEIO</name>
<keyword evidence="1" id="KW-0560">Oxidoreductase</keyword>
<keyword evidence="2" id="KW-1185">Reference proteome</keyword>